<keyword evidence="5 7" id="KW-0238">DNA-binding</keyword>
<dbReference type="Proteomes" id="UP000249464">
    <property type="component" value="Unassembled WGS sequence"/>
</dbReference>
<keyword evidence="13" id="KW-1185">Reference proteome</keyword>
<comment type="subcellular location">
    <subcellularLocation>
        <location evidence="1">Membrane</location>
        <topology evidence="1">Multi-pass membrane protein</topology>
    </subcellularLocation>
    <subcellularLocation>
        <location evidence="7">Nucleus</location>
    </subcellularLocation>
</comment>
<feature type="compositionally biased region" description="Low complexity" evidence="8">
    <location>
        <begin position="438"/>
        <end position="450"/>
    </location>
</feature>
<feature type="transmembrane region" description="Helical" evidence="9">
    <location>
        <begin position="1134"/>
        <end position="1153"/>
    </location>
</feature>
<feature type="region of interest" description="Disordered" evidence="8">
    <location>
        <begin position="183"/>
        <end position="214"/>
    </location>
</feature>
<keyword evidence="7" id="KW-0539">Nucleus</keyword>
<name>A0A2X0NVY4_9BASI</name>
<evidence type="ECO:0000313" key="12">
    <source>
        <dbReference type="EMBL" id="SGY15505.1"/>
    </source>
</evidence>
<dbReference type="InterPro" id="IPR036259">
    <property type="entry name" value="MFS_trans_sf"/>
</dbReference>
<dbReference type="GO" id="GO:0016020">
    <property type="term" value="C:membrane"/>
    <property type="evidence" value="ECO:0007669"/>
    <property type="project" value="UniProtKB-SubCell"/>
</dbReference>
<organism evidence="12 13">
    <name type="scientific">Microbotryum silenes-dioicae</name>
    <dbReference type="NCBI Taxonomy" id="796604"/>
    <lineage>
        <taxon>Eukaryota</taxon>
        <taxon>Fungi</taxon>
        <taxon>Dikarya</taxon>
        <taxon>Basidiomycota</taxon>
        <taxon>Pucciniomycotina</taxon>
        <taxon>Microbotryomycetes</taxon>
        <taxon>Microbotryales</taxon>
        <taxon>Microbotryaceae</taxon>
        <taxon>Microbotryum</taxon>
    </lineage>
</organism>
<dbReference type="PROSITE" id="PS00658">
    <property type="entry name" value="FORK_HEAD_2"/>
    <property type="match status" value="1"/>
</dbReference>
<protein>
    <submittedName>
        <fullName evidence="12">BQ5605_C013g07388 protein</fullName>
    </submittedName>
</protein>
<dbReference type="GO" id="GO:0022857">
    <property type="term" value="F:transmembrane transporter activity"/>
    <property type="evidence" value="ECO:0007669"/>
    <property type="project" value="InterPro"/>
</dbReference>
<feature type="region of interest" description="Disordered" evidence="8">
    <location>
        <begin position="419"/>
        <end position="477"/>
    </location>
</feature>
<dbReference type="PANTHER" id="PTHR23511">
    <property type="entry name" value="SYNAPTIC VESICLE GLYCOPROTEIN 2"/>
    <property type="match status" value="1"/>
</dbReference>
<dbReference type="CDD" id="cd17316">
    <property type="entry name" value="MFS_SV2_like"/>
    <property type="match status" value="1"/>
</dbReference>
<dbReference type="GO" id="GO:0003700">
    <property type="term" value="F:DNA-binding transcription factor activity"/>
    <property type="evidence" value="ECO:0007669"/>
    <property type="project" value="InterPro"/>
</dbReference>
<feature type="region of interest" description="Disordered" evidence="8">
    <location>
        <begin position="226"/>
        <end position="262"/>
    </location>
</feature>
<feature type="transmembrane region" description="Helical" evidence="9">
    <location>
        <begin position="1105"/>
        <end position="1128"/>
    </location>
</feature>
<feature type="transmembrane region" description="Helical" evidence="9">
    <location>
        <begin position="812"/>
        <end position="834"/>
    </location>
</feature>
<dbReference type="InterPro" id="IPR011701">
    <property type="entry name" value="MFS"/>
</dbReference>
<dbReference type="InterPro" id="IPR030456">
    <property type="entry name" value="TF_fork_head_CS_2"/>
</dbReference>
<dbReference type="SUPFAM" id="SSF103473">
    <property type="entry name" value="MFS general substrate transporter"/>
    <property type="match status" value="2"/>
</dbReference>
<dbReference type="Gene3D" id="1.10.10.10">
    <property type="entry name" value="Winged helix-like DNA-binding domain superfamily/Winged helix DNA-binding domain"/>
    <property type="match status" value="1"/>
</dbReference>
<feature type="compositionally biased region" description="Low complexity" evidence="8">
    <location>
        <begin position="239"/>
        <end position="256"/>
    </location>
</feature>
<evidence type="ECO:0000256" key="7">
    <source>
        <dbReference type="PROSITE-ProRule" id="PRU00089"/>
    </source>
</evidence>
<evidence type="ECO:0000256" key="8">
    <source>
        <dbReference type="SAM" id="MobiDB-lite"/>
    </source>
</evidence>
<proteinExistence type="predicted"/>
<feature type="transmembrane region" description="Helical" evidence="9">
    <location>
        <begin position="730"/>
        <end position="748"/>
    </location>
</feature>
<evidence type="ECO:0000259" key="10">
    <source>
        <dbReference type="PROSITE" id="PS50039"/>
    </source>
</evidence>
<dbReference type="Pfam" id="PF07690">
    <property type="entry name" value="MFS_1"/>
    <property type="match status" value="1"/>
</dbReference>
<keyword evidence="2" id="KW-0813">Transport</keyword>
<feature type="DNA-binding region" description="Fork-head" evidence="7">
    <location>
        <begin position="324"/>
        <end position="418"/>
    </location>
</feature>
<feature type="region of interest" description="Disordered" evidence="8">
    <location>
        <begin position="552"/>
        <end position="583"/>
    </location>
</feature>
<dbReference type="SUPFAM" id="SSF46785">
    <property type="entry name" value="Winged helix' DNA-binding domain"/>
    <property type="match status" value="1"/>
</dbReference>
<dbReference type="InterPro" id="IPR036390">
    <property type="entry name" value="WH_DNA-bd_sf"/>
</dbReference>
<dbReference type="Pfam" id="PF00250">
    <property type="entry name" value="Forkhead"/>
    <property type="match status" value="1"/>
</dbReference>
<dbReference type="PANTHER" id="PTHR23511:SF5">
    <property type="entry name" value="MAJOR FACILITATOR-TYPE TRANSPORTER HXNZ-RELATED"/>
    <property type="match status" value="1"/>
</dbReference>
<feature type="transmembrane region" description="Helical" evidence="9">
    <location>
        <begin position="704"/>
        <end position="724"/>
    </location>
</feature>
<feature type="transmembrane region" description="Helical" evidence="9">
    <location>
        <begin position="1071"/>
        <end position="1093"/>
    </location>
</feature>
<dbReference type="STRING" id="796604.A0A2X0NVY4"/>
<evidence type="ECO:0000256" key="6">
    <source>
        <dbReference type="ARBA" id="ARBA00023136"/>
    </source>
</evidence>
<dbReference type="SMART" id="SM00339">
    <property type="entry name" value="FH"/>
    <property type="match status" value="1"/>
</dbReference>
<dbReference type="InterPro" id="IPR020846">
    <property type="entry name" value="MFS_dom"/>
</dbReference>
<feature type="transmembrane region" description="Helical" evidence="9">
    <location>
        <begin position="769"/>
        <end position="792"/>
    </location>
</feature>
<evidence type="ECO:0000256" key="4">
    <source>
        <dbReference type="ARBA" id="ARBA00022989"/>
    </source>
</evidence>
<evidence type="ECO:0000256" key="3">
    <source>
        <dbReference type="ARBA" id="ARBA00022692"/>
    </source>
</evidence>
<sequence length="1165" mass="127139">MLMSLFGQLLTHPSRVTFPWSALRHALNLYFASPPHLLDPAKIGSGWNGLSLILTSFKRLEVVQSTDETEELLLWLTNLKRAAVKRRRVMARYLQFEITTSPALQDILTHLIEPVTEEEMAIGRARYTPVEILPSALPIQLITFSLLCRSQTHSSKPIGSTSTATSIAYDPFALEDLSNAAPRQRSVEMTSIETGASHRKSRPSAHSPSVGVENDAADYDVAEADRKRAKVAVPPVTNSRRPVSAASSSRRGSATATLDSKPMLAAARPPAEVVPASASPVAVLSTARPKKPAAPAKPVVVPESVDASPVKKVTRIQRPHDPNRPNFSYSALIGQAILTAPLKRLRLSEIYDFVTNNYSYYKKNECGWQNSIRHNLSLQPVFKKIPDNTIPGKKGCFWTIIPSEEWRFANGGWTKLEKGSPVAAAHQHKKGKKTSTDSSPSGAGAAAAASQKEKGVGVGAEVLDDDDDDDDDDDEGDGAIERHEIALEPHWFRVQTERIKRCNSQAKPCLYRLDEEGRQRGSADSMARDADSHPIVVASRSPDASAQMIEDAEDSWQTRHARDDPPTDEETDEFEDLHDTRSPPSLTPLDQTLEIIGFGSYQQMLLVLCGFGWMADNMWLQCVAIILPRVQEHFAIGDQWIGLLSTSIFAGMMLGAATTDTRLFPNPTWLGRCGLCLGLLLGAWDSSCAGVGKLLRHQRETTRIPLLPVLSQTLLLTSAFGLAAALAPSFTWLCFALFWLGTGVGGSMPTDGTLFLENSPLSHHYLLTALSFFFSLGAVLTSLLGVTILPSFSCAEAAPADQTCNVSRDNNGWRIMLGCLALVSLFMGLARIGLFRLRESAKFLVFSGRPDQAVLVLERISRYNGEPTSWELSDVVDGESSVPDSPSAAMQRNGITTDYDTMGDLPLSLDDSRNSIENPTSETRLEVSAAERVGVRRPRMHARNQSPGWWHFLERRYAQAFDEHRSRVGDLFSPQLRFTTSCIWAIWFLVSAGYTIFNVFLPKYLEQRLGQSTGQASRTQSLWDFSGLPGAPLGAWLIEGRLGRVKTLAFSTLATSAGTLIFVLVTSQAGVVSSSMFVSLVATLMYAVIYGYTPEAFPVASRGTACGIASALSRLAGIFAPIVTGLLLSINVSLPLFLSSLCFLLAALAAGCLQRSEKWRSGTAL</sequence>
<dbReference type="EMBL" id="FQNC01000013">
    <property type="protein sequence ID" value="SGY15505.1"/>
    <property type="molecule type" value="Genomic_DNA"/>
</dbReference>
<gene>
    <name evidence="12" type="primary">BQ5605_C013g07388</name>
    <name evidence="12" type="ORF">BQ5605_C013G07388</name>
</gene>
<reference evidence="12 13" key="1">
    <citation type="submission" date="2016-11" db="EMBL/GenBank/DDBJ databases">
        <authorList>
            <person name="Jaros S."/>
            <person name="Januszkiewicz K."/>
            <person name="Wedrychowicz H."/>
        </authorList>
    </citation>
    <scope>NUCLEOTIDE SEQUENCE [LARGE SCALE GENOMIC DNA]</scope>
</reference>
<dbReference type="GO" id="GO:0005634">
    <property type="term" value="C:nucleus"/>
    <property type="evidence" value="ECO:0007669"/>
    <property type="project" value="UniProtKB-SubCell"/>
</dbReference>
<dbReference type="PRINTS" id="PR00053">
    <property type="entry name" value="FORKHEAD"/>
</dbReference>
<evidence type="ECO:0000259" key="11">
    <source>
        <dbReference type="PROSITE" id="PS50850"/>
    </source>
</evidence>
<dbReference type="PROSITE" id="PS50850">
    <property type="entry name" value="MFS"/>
    <property type="match status" value="1"/>
</dbReference>
<keyword evidence="4 9" id="KW-1133">Transmembrane helix</keyword>
<evidence type="ECO:0000256" key="1">
    <source>
        <dbReference type="ARBA" id="ARBA00004141"/>
    </source>
</evidence>
<keyword evidence="3 9" id="KW-0812">Transmembrane</keyword>
<dbReference type="InterPro" id="IPR001766">
    <property type="entry name" value="Fork_head_dom"/>
</dbReference>
<evidence type="ECO:0000256" key="2">
    <source>
        <dbReference type="ARBA" id="ARBA00022448"/>
    </source>
</evidence>
<feature type="transmembrane region" description="Helical" evidence="9">
    <location>
        <begin position="1045"/>
        <end position="1065"/>
    </location>
</feature>
<evidence type="ECO:0000256" key="9">
    <source>
        <dbReference type="SAM" id="Phobius"/>
    </source>
</evidence>
<feature type="compositionally biased region" description="Acidic residues" evidence="8">
    <location>
        <begin position="462"/>
        <end position="477"/>
    </location>
</feature>
<feature type="transmembrane region" description="Helical" evidence="9">
    <location>
        <begin position="982"/>
        <end position="1001"/>
    </location>
</feature>
<dbReference type="Gene3D" id="1.20.1250.20">
    <property type="entry name" value="MFS general substrate transporter like domains"/>
    <property type="match status" value="1"/>
</dbReference>
<dbReference type="InterPro" id="IPR036388">
    <property type="entry name" value="WH-like_DNA-bd_sf"/>
</dbReference>
<feature type="domain" description="Major facilitator superfamily (MFS) profile" evidence="11">
    <location>
        <begin position="605"/>
        <end position="1158"/>
    </location>
</feature>
<dbReference type="PROSITE" id="PS50039">
    <property type="entry name" value="FORK_HEAD_3"/>
    <property type="match status" value="1"/>
</dbReference>
<feature type="compositionally biased region" description="Acidic residues" evidence="8">
    <location>
        <begin position="566"/>
        <end position="576"/>
    </location>
</feature>
<feature type="compositionally biased region" description="Basic and acidic residues" evidence="8">
    <location>
        <begin position="556"/>
        <end position="565"/>
    </location>
</feature>
<evidence type="ECO:0000313" key="13">
    <source>
        <dbReference type="Proteomes" id="UP000249464"/>
    </source>
</evidence>
<accession>A0A2X0NVY4</accession>
<feature type="domain" description="Fork-head" evidence="10">
    <location>
        <begin position="324"/>
        <end position="418"/>
    </location>
</feature>
<dbReference type="CDD" id="cd00059">
    <property type="entry name" value="FH_FOX"/>
    <property type="match status" value="1"/>
</dbReference>
<dbReference type="GO" id="GO:0043565">
    <property type="term" value="F:sequence-specific DNA binding"/>
    <property type="evidence" value="ECO:0007669"/>
    <property type="project" value="InterPro"/>
</dbReference>
<keyword evidence="6 9" id="KW-0472">Membrane</keyword>
<dbReference type="AlphaFoldDB" id="A0A2X0NVY4"/>
<evidence type="ECO:0000256" key="5">
    <source>
        <dbReference type="ARBA" id="ARBA00023125"/>
    </source>
</evidence>